<dbReference type="PANTHER" id="PTHR43969">
    <property type="entry name" value="GLUTATHIONE S TRANSFERASE D10, ISOFORM A-RELATED"/>
    <property type="match status" value="1"/>
</dbReference>
<comment type="subunit">
    <text evidence="1">Homodimer.</text>
</comment>
<evidence type="ECO:0008006" key="7">
    <source>
        <dbReference type="Google" id="ProtNLM"/>
    </source>
</evidence>
<dbReference type="InterPro" id="IPR040079">
    <property type="entry name" value="Glutathione_S-Trfase"/>
</dbReference>
<dbReference type="SFLD" id="SFLDG01153">
    <property type="entry name" value="Main.4:_Theta-like"/>
    <property type="match status" value="1"/>
</dbReference>
<dbReference type="PANTHER" id="PTHR43969:SF9">
    <property type="entry name" value="GLUTATHIONE S TRANSFERASE D10, ISOFORM A-RELATED"/>
    <property type="match status" value="1"/>
</dbReference>
<dbReference type="EMBL" id="JAPTSV010000007">
    <property type="protein sequence ID" value="KAJ1526063.1"/>
    <property type="molecule type" value="Genomic_DNA"/>
</dbReference>
<dbReference type="PROSITE" id="PS50405">
    <property type="entry name" value="GST_CTER"/>
    <property type="match status" value="1"/>
</dbReference>
<dbReference type="GO" id="GO:0004364">
    <property type="term" value="F:glutathione transferase activity"/>
    <property type="evidence" value="ECO:0007669"/>
    <property type="project" value="TreeGrafter"/>
</dbReference>
<dbReference type="AlphaFoldDB" id="A0AAV7XIZ3"/>
<dbReference type="InterPro" id="IPR010987">
    <property type="entry name" value="Glutathione-S-Trfase_C-like"/>
</dbReference>
<evidence type="ECO:0000256" key="2">
    <source>
        <dbReference type="RuleBase" id="RU003494"/>
    </source>
</evidence>
<evidence type="ECO:0000313" key="5">
    <source>
        <dbReference type="EMBL" id="KAJ1526063.1"/>
    </source>
</evidence>
<comment type="caution">
    <text evidence="5">The sequence shown here is derived from an EMBL/GenBank/DDBJ whole genome shotgun (WGS) entry which is preliminary data.</text>
</comment>
<sequence>MFSSMTQASRKMSSIVLYHFPPSAPCRFALMTARTLGLDVEIKKVNLLQKEQFKEEFLKINPQHSVPTIQDGDFTIWDSHAISTYLVGKYGEGSSLYPHDLRERALVDQKLYFDATVVFTRIRAVCVPFIYGSATSVPDDLKKSVVDALELLDTFLKGKTWLVGEKLTLADIANAASVSNAEVVGYDLSQHPNVNSWYERCKSSIKGFDENLKGAADFAALIKVNHPGPLFP</sequence>
<dbReference type="SUPFAM" id="SSF47616">
    <property type="entry name" value="GST C-terminal domain-like"/>
    <property type="match status" value="1"/>
</dbReference>
<organism evidence="5 6">
    <name type="scientific">Megalurothrips usitatus</name>
    <name type="common">bean blossom thrips</name>
    <dbReference type="NCBI Taxonomy" id="439358"/>
    <lineage>
        <taxon>Eukaryota</taxon>
        <taxon>Metazoa</taxon>
        <taxon>Ecdysozoa</taxon>
        <taxon>Arthropoda</taxon>
        <taxon>Hexapoda</taxon>
        <taxon>Insecta</taxon>
        <taxon>Pterygota</taxon>
        <taxon>Neoptera</taxon>
        <taxon>Paraneoptera</taxon>
        <taxon>Thysanoptera</taxon>
        <taxon>Terebrantia</taxon>
        <taxon>Thripoidea</taxon>
        <taxon>Thripidae</taxon>
        <taxon>Megalurothrips</taxon>
    </lineage>
</organism>
<dbReference type="CDD" id="cd03177">
    <property type="entry name" value="GST_C_Delta_Epsilon"/>
    <property type="match status" value="1"/>
</dbReference>
<keyword evidence="6" id="KW-1185">Reference proteome</keyword>
<accession>A0AAV7XIZ3</accession>
<protein>
    <recommendedName>
        <fullName evidence="7">Glutathione S-transferase 1-like</fullName>
    </recommendedName>
</protein>
<dbReference type="Pfam" id="PF00043">
    <property type="entry name" value="GST_C"/>
    <property type="match status" value="1"/>
</dbReference>
<dbReference type="InterPro" id="IPR004046">
    <property type="entry name" value="GST_C"/>
</dbReference>
<name>A0AAV7XIZ3_9NEOP</name>
<dbReference type="Gene3D" id="3.40.30.10">
    <property type="entry name" value="Glutaredoxin"/>
    <property type="match status" value="1"/>
</dbReference>
<dbReference type="Pfam" id="PF02798">
    <property type="entry name" value="GST_N"/>
    <property type="match status" value="1"/>
</dbReference>
<evidence type="ECO:0000256" key="1">
    <source>
        <dbReference type="ARBA" id="ARBA00011738"/>
    </source>
</evidence>
<reference evidence="5" key="1">
    <citation type="submission" date="2022-12" db="EMBL/GenBank/DDBJ databases">
        <title>Chromosome-level genome assembly of the bean flower thrips Megalurothrips usitatus.</title>
        <authorList>
            <person name="Ma L."/>
            <person name="Liu Q."/>
            <person name="Li H."/>
            <person name="Cai W."/>
        </authorList>
    </citation>
    <scope>NUCLEOTIDE SEQUENCE</scope>
    <source>
        <strain evidence="5">Cailab_2022a</strain>
    </source>
</reference>
<dbReference type="InterPro" id="IPR036282">
    <property type="entry name" value="Glutathione-S-Trfase_C_sf"/>
</dbReference>
<evidence type="ECO:0000259" key="3">
    <source>
        <dbReference type="PROSITE" id="PS50404"/>
    </source>
</evidence>
<comment type="similarity">
    <text evidence="2">Belongs to the GST superfamily.</text>
</comment>
<dbReference type="SUPFAM" id="SSF52833">
    <property type="entry name" value="Thioredoxin-like"/>
    <property type="match status" value="1"/>
</dbReference>
<evidence type="ECO:0000259" key="4">
    <source>
        <dbReference type="PROSITE" id="PS50405"/>
    </source>
</evidence>
<dbReference type="SFLD" id="SFLDS00019">
    <property type="entry name" value="Glutathione_Transferase_(cytos"/>
    <property type="match status" value="1"/>
</dbReference>
<dbReference type="SFLD" id="SFLDG00358">
    <property type="entry name" value="Main_(cytGST)"/>
    <property type="match status" value="1"/>
</dbReference>
<dbReference type="Gene3D" id="1.20.1050.10">
    <property type="match status" value="1"/>
</dbReference>
<dbReference type="InterPro" id="IPR004045">
    <property type="entry name" value="Glutathione_S-Trfase_N"/>
</dbReference>
<dbReference type="FunFam" id="3.40.30.10:FF:000034">
    <property type="entry name" value="glutathione S-transferase 1"/>
    <property type="match status" value="1"/>
</dbReference>
<proteinExistence type="inferred from homology"/>
<dbReference type="GO" id="GO:0006749">
    <property type="term" value="P:glutathione metabolic process"/>
    <property type="evidence" value="ECO:0007669"/>
    <property type="project" value="TreeGrafter"/>
</dbReference>
<dbReference type="FunFam" id="1.20.1050.10:FF:000007">
    <property type="entry name" value="Glutathione S-transferase 1-1"/>
    <property type="match status" value="1"/>
</dbReference>
<dbReference type="Proteomes" id="UP001075354">
    <property type="component" value="Chromosome 7"/>
</dbReference>
<evidence type="ECO:0000313" key="6">
    <source>
        <dbReference type="Proteomes" id="UP001075354"/>
    </source>
</evidence>
<feature type="domain" description="GST N-terminal" evidence="3">
    <location>
        <begin position="13"/>
        <end position="94"/>
    </location>
</feature>
<dbReference type="PROSITE" id="PS50404">
    <property type="entry name" value="GST_NTER"/>
    <property type="match status" value="1"/>
</dbReference>
<feature type="domain" description="GST C-terminal" evidence="4">
    <location>
        <begin position="100"/>
        <end position="231"/>
    </location>
</feature>
<dbReference type="CDD" id="cd03045">
    <property type="entry name" value="GST_N_Delta_Epsilon"/>
    <property type="match status" value="1"/>
</dbReference>
<gene>
    <name evidence="5" type="ORF">ONE63_009229</name>
</gene>
<dbReference type="InterPro" id="IPR036249">
    <property type="entry name" value="Thioredoxin-like_sf"/>
</dbReference>